<dbReference type="AlphaFoldDB" id="A0A9X4B4M4"/>
<comment type="caution">
    <text evidence="1">The sequence shown here is derived from an EMBL/GenBank/DDBJ whole genome shotgun (WGS) entry which is preliminary data.</text>
</comment>
<evidence type="ECO:0000313" key="2">
    <source>
        <dbReference type="Proteomes" id="UP001141183"/>
    </source>
</evidence>
<gene>
    <name evidence="1" type="ORF">NE398_21970</name>
</gene>
<name>A0A9X4B4M4_9CLOT</name>
<accession>A0A9X4B4M4</accession>
<keyword evidence="2" id="KW-1185">Reference proteome</keyword>
<evidence type="ECO:0000313" key="1">
    <source>
        <dbReference type="EMBL" id="MDC4242781.1"/>
    </source>
</evidence>
<sequence length="80" mass="9645">MICDNKFSGKLWYLQKLSNENYRIVSSLNPSNRVTFNLNNNIRTEYMKDYITQGFRIVKSSERLNFLSREFKISSKIRRE</sequence>
<protein>
    <submittedName>
        <fullName evidence="1">Uncharacterized protein</fullName>
    </submittedName>
</protein>
<dbReference type="RefSeq" id="WP_272470999.1">
    <property type="nucleotide sequence ID" value="NZ_JAMRYU010000169.1"/>
</dbReference>
<dbReference type="Proteomes" id="UP001141183">
    <property type="component" value="Unassembled WGS sequence"/>
</dbReference>
<dbReference type="EMBL" id="JAMRYU010000169">
    <property type="protein sequence ID" value="MDC4242781.1"/>
    <property type="molecule type" value="Genomic_DNA"/>
</dbReference>
<organism evidence="1 2">
    <name type="scientific">Clostridium tertium</name>
    <dbReference type="NCBI Taxonomy" id="1559"/>
    <lineage>
        <taxon>Bacteria</taxon>
        <taxon>Bacillati</taxon>
        <taxon>Bacillota</taxon>
        <taxon>Clostridia</taxon>
        <taxon>Eubacteriales</taxon>
        <taxon>Clostridiaceae</taxon>
        <taxon>Clostridium</taxon>
    </lineage>
</organism>
<geneLocation type="plasmid" evidence="1">
    <name>p1</name>
</geneLocation>
<keyword evidence="1" id="KW-0614">Plasmid</keyword>
<proteinExistence type="predicted"/>
<reference evidence="1" key="1">
    <citation type="submission" date="2022-05" db="EMBL/GenBank/DDBJ databases">
        <title>Draft genome sequence of Clostridium tertium strain CP3 isolated from Peru.</title>
        <authorList>
            <person name="Hurtado R."/>
            <person name="Lima L."/>
            <person name="Sousa T."/>
            <person name="Jaiswal A.K."/>
            <person name="Tiwari S."/>
            <person name="Maturrano L."/>
            <person name="Brenig B."/>
            <person name="Azevedo V."/>
        </authorList>
    </citation>
    <scope>NUCLEOTIDE SEQUENCE</scope>
    <source>
        <strain evidence="1">CP3</strain>
        <plasmid evidence="1">p1</plasmid>
    </source>
</reference>